<feature type="transmembrane region" description="Helical" evidence="22">
    <location>
        <begin position="31"/>
        <end position="58"/>
    </location>
</feature>
<keyword evidence="4" id="KW-0132">Cell division</keyword>
<feature type="transmembrane region" description="Helical" evidence="22">
    <location>
        <begin position="166"/>
        <end position="182"/>
    </location>
</feature>
<comment type="pathway">
    <text evidence="2">Cell wall biogenesis; peptidoglycan biosynthesis.</text>
</comment>
<dbReference type="PROSITE" id="PS00428">
    <property type="entry name" value="FTSW_RODA_SPOVE"/>
    <property type="match status" value="1"/>
</dbReference>
<evidence type="ECO:0000256" key="21">
    <source>
        <dbReference type="ARBA" id="ARBA00049966"/>
    </source>
</evidence>
<evidence type="ECO:0000256" key="1">
    <source>
        <dbReference type="ARBA" id="ARBA00004651"/>
    </source>
</evidence>
<accession>A0ABP4XME9</accession>
<keyword evidence="8" id="KW-0133">Cell shape</keyword>
<keyword evidence="24" id="KW-1185">Reference proteome</keyword>
<evidence type="ECO:0000313" key="23">
    <source>
        <dbReference type="EMBL" id="GAA1783386.1"/>
    </source>
</evidence>
<evidence type="ECO:0000256" key="17">
    <source>
        <dbReference type="ARBA" id="ARBA00041185"/>
    </source>
</evidence>
<evidence type="ECO:0000256" key="14">
    <source>
        <dbReference type="ARBA" id="ARBA00032370"/>
    </source>
</evidence>
<dbReference type="PANTHER" id="PTHR30474:SF2">
    <property type="entry name" value="PEPTIDOGLYCAN GLYCOSYLTRANSFERASE FTSW-RELATED"/>
    <property type="match status" value="1"/>
</dbReference>
<dbReference type="Pfam" id="PF01098">
    <property type="entry name" value="FTSW_RODA_SPOVE"/>
    <property type="match status" value="1"/>
</dbReference>
<keyword evidence="13" id="KW-0961">Cell wall biogenesis/degradation</keyword>
<proteinExistence type="inferred from homology"/>
<dbReference type="PANTHER" id="PTHR30474">
    <property type="entry name" value="CELL CYCLE PROTEIN"/>
    <property type="match status" value="1"/>
</dbReference>
<organism evidence="23 24">
    <name type="scientific">Nostocoides veronense</name>
    <dbReference type="NCBI Taxonomy" id="330836"/>
    <lineage>
        <taxon>Bacteria</taxon>
        <taxon>Bacillati</taxon>
        <taxon>Actinomycetota</taxon>
        <taxon>Actinomycetes</taxon>
        <taxon>Micrococcales</taxon>
        <taxon>Intrasporangiaceae</taxon>
        <taxon>Nostocoides</taxon>
    </lineage>
</organism>
<reference evidence="24" key="1">
    <citation type="journal article" date="2019" name="Int. J. Syst. Evol. Microbiol.">
        <title>The Global Catalogue of Microorganisms (GCM) 10K type strain sequencing project: providing services to taxonomists for standard genome sequencing and annotation.</title>
        <authorList>
            <consortium name="The Broad Institute Genomics Platform"/>
            <consortium name="The Broad Institute Genome Sequencing Center for Infectious Disease"/>
            <person name="Wu L."/>
            <person name="Ma J."/>
        </authorList>
    </citation>
    <scope>NUCLEOTIDE SEQUENCE [LARGE SCALE GENOMIC DNA]</scope>
    <source>
        <strain evidence="24">JCM 15592</strain>
    </source>
</reference>
<comment type="subcellular location">
    <subcellularLocation>
        <location evidence="1">Cell membrane</location>
        <topology evidence="1">Multi-pass membrane protein</topology>
    </subcellularLocation>
</comment>
<evidence type="ECO:0000313" key="24">
    <source>
        <dbReference type="Proteomes" id="UP001499938"/>
    </source>
</evidence>
<comment type="catalytic activity">
    <reaction evidence="20">
        <text>[GlcNAc-(1-&gt;4)-Mur2Ac(oyl-L-Ala-gamma-D-Glu-L-Lys-D-Ala-D-Ala)](n)-di-trans,octa-cis-undecaprenyl diphosphate + beta-D-GlcNAc-(1-&gt;4)-Mur2Ac(oyl-L-Ala-gamma-D-Glu-L-Lys-D-Ala-D-Ala)-di-trans,octa-cis-undecaprenyl diphosphate = [GlcNAc-(1-&gt;4)-Mur2Ac(oyl-L-Ala-gamma-D-Glu-L-Lys-D-Ala-D-Ala)](n+1)-di-trans,octa-cis-undecaprenyl diphosphate + di-trans,octa-cis-undecaprenyl diphosphate + H(+)</text>
        <dbReference type="Rhea" id="RHEA:23708"/>
        <dbReference type="Rhea" id="RHEA-COMP:9602"/>
        <dbReference type="Rhea" id="RHEA-COMP:9603"/>
        <dbReference type="ChEBI" id="CHEBI:15378"/>
        <dbReference type="ChEBI" id="CHEBI:58405"/>
        <dbReference type="ChEBI" id="CHEBI:60033"/>
        <dbReference type="ChEBI" id="CHEBI:78435"/>
        <dbReference type="EC" id="2.4.99.28"/>
    </reaction>
</comment>
<evidence type="ECO:0000256" key="20">
    <source>
        <dbReference type="ARBA" id="ARBA00049902"/>
    </source>
</evidence>
<evidence type="ECO:0000256" key="22">
    <source>
        <dbReference type="SAM" id="Phobius"/>
    </source>
</evidence>
<keyword evidence="10 22" id="KW-1133">Transmembrane helix</keyword>
<evidence type="ECO:0000256" key="8">
    <source>
        <dbReference type="ARBA" id="ARBA00022960"/>
    </source>
</evidence>
<keyword evidence="6" id="KW-0808">Transferase</keyword>
<keyword evidence="7 22" id="KW-0812">Transmembrane</keyword>
<keyword evidence="11 22" id="KW-0472">Membrane</keyword>
<comment type="caution">
    <text evidence="23">The sequence shown here is derived from an EMBL/GenBank/DDBJ whole genome shotgun (WGS) entry which is preliminary data.</text>
</comment>
<comment type="function">
    <text evidence="21">Peptidoglycan polymerase that is essential for cell division.</text>
</comment>
<dbReference type="InterPro" id="IPR018365">
    <property type="entry name" value="Cell_cycle_FtsW-rel_CS"/>
</dbReference>
<keyword evidence="5" id="KW-0328">Glycosyltransferase</keyword>
<evidence type="ECO:0000256" key="11">
    <source>
        <dbReference type="ARBA" id="ARBA00023136"/>
    </source>
</evidence>
<keyword evidence="12" id="KW-0131">Cell cycle</keyword>
<evidence type="ECO:0000256" key="5">
    <source>
        <dbReference type="ARBA" id="ARBA00022676"/>
    </source>
</evidence>
<evidence type="ECO:0000256" key="2">
    <source>
        <dbReference type="ARBA" id="ARBA00004752"/>
    </source>
</evidence>
<evidence type="ECO:0000256" key="7">
    <source>
        <dbReference type="ARBA" id="ARBA00022692"/>
    </source>
</evidence>
<protein>
    <recommendedName>
        <fullName evidence="17">Probable peptidoglycan glycosyltransferase FtsW</fullName>
        <ecNumber evidence="19">2.4.99.28</ecNumber>
    </recommendedName>
    <alternativeName>
        <fullName evidence="18">Cell division protein FtsW</fullName>
    </alternativeName>
    <alternativeName>
        <fullName evidence="15">Cell wall polymerase</fullName>
    </alternativeName>
    <alternativeName>
        <fullName evidence="14">Peptidoglycan polymerase</fullName>
    </alternativeName>
</protein>
<dbReference type="Proteomes" id="UP001499938">
    <property type="component" value="Unassembled WGS sequence"/>
</dbReference>
<feature type="transmembrane region" description="Helical" evidence="22">
    <location>
        <begin position="333"/>
        <end position="364"/>
    </location>
</feature>
<dbReference type="NCBIfam" id="TIGR02614">
    <property type="entry name" value="ftsW"/>
    <property type="match status" value="1"/>
</dbReference>
<evidence type="ECO:0000256" key="9">
    <source>
        <dbReference type="ARBA" id="ARBA00022984"/>
    </source>
</evidence>
<evidence type="ECO:0000256" key="3">
    <source>
        <dbReference type="ARBA" id="ARBA00022475"/>
    </source>
</evidence>
<keyword evidence="9" id="KW-0573">Peptidoglycan synthesis</keyword>
<evidence type="ECO:0000256" key="18">
    <source>
        <dbReference type="ARBA" id="ARBA00041418"/>
    </source>
</evidence>
<evidence type="ECO:0000256" key="19">
    <source>
        <dbReference type="ARBA" id="ARBA00044770"/>
    </source>
</evidence>
<evidence type="ECO:0000256" key="12">
    <source>
        <dbReference type="ARBA" id="ARBA00023306"/>
    </source>
</evidence>
<evidence type="ECO:0000256" key="10">
    <source>
        <dbReference type="ARBA" id="ARBA00022989"/>
    </source>
</evidence>
<evidence type="ECO:0000256" key="13">
    <source>
        <dbReference type="ARBA" id="ARBA00023316"/>
    </source>
</evidence>
<dbReference type="EMBL" id="BAAAPO010000010">
    <property type="protein sequence ID" value="GAA1783386.1"/>
    <property type="molecule type" value="Genomic_DNA"/>
</dbReference>
<feature type="transmembrane region" description="Helical" evidence="22">
    <location>
        <begin position="295"/>
        <end position="321"/>
    </location>
</feature>
<dbReference type="RefSeq" id="WP_344081090.1">
    <property type="nucleotide sequence ID" value="NZ_BAAAPO010000010.1"/>
</dbReference>
<feature type="transmembrane region" description="Helical" evidence="22">
    <location>
        <begin position="70"/>
        <end position="88"/>
    </location>
</feature>
<gene>
    <name evidence="23" type="primary">ftsW</name>
    <name evidence="23" type="ORF">GCM10009811_05960</name>
</gene>
<dbReference type="EC" id="2.4.99.28" evidence="19"/>
<feature type="transmembrane region" description="Helical" evidence="22">
    <location>
        <begin position="100"/>
        <end position="121"/>
    </location>
</feature>
<feature type="transmembrane region" description="Helical" evidence="22">
    <location>
        <begin position="188"/>
        <end position="204"/>
    </location>
</feature>
<feature type="transmembrane region" description="Helical" evidence="22">
    <location>
        <begin position="370"/>
        <end position="392"/>
    </location>
</feature>
<dbReference type="InterPro" id="IPR013437">
    <property type="entry name" value="FtsW"/>
</dbReference>
<keyword evidence="3" id="KW-1003">Cell membrane</keyword>
<evidence type="ECO:0000256" key="4">
    <source>
        <dbReference type="ARBA" id="ARBA00022618"/>
    </source>
</evidence>
<comment type="similarity">
    <text evidence="16">Belongs to the SEDS family. FtsW subfamily.</text>
</comment>
<dbReference type="InterPro" id="IPR001182">
    <property type="entry name" value="FtsW/RodA"/>
</dbReference>
<feature type="transmembrane region" description="Helical" evidence="22">
    <location>
        <begin position="211"/>
        <end position="228"/>
    </location>
</feature>
<evidence type="ECO:0000256" key="15">
    <source>
        <dbReference type="ARBA" id="ARBA00033270"/>
    </source>
</evidence>
<name>A0ABP4XME9_9MICO</name>
<evidence type="ECO:0000256" key="6">
    <source>
        <dbReference type="ARBA" id="ARBA00022679"/>
    </source>
</evidence>
<evidence type="ECO:0000256" key="16">
    <source>
        <dbReference type="ARBA" id="ARBA00038053"/>
    </source>
</evidence>
<sequence length="424" mass="44527">MSSTTASSLAGGEGARGRLARLRTLLDSPVATYYLLLSVTVLLTLIGLVMVLSASMIVSIKNDGSPYGEFTGQAIFAAIGFAAMLVAMRMPLGFWKRIGGVALVAAVALQMLVFSPLGVAVQGNRNQIRLPGFAVQPSEIAKIALILFGARVLTQKRRFLGSITEAIVPFVAPAAIVVLLLVMLGHDLGTAIVISAIVAGMLFAGGVRMKWFGIGGVLGMIALAGATMTSDNRMQRISIWLDPSKCKITDETLYFGICRQPMHARFALAEGGLTGIGLGASKEKWQWLPEPHNDFIFAIIGEELGLVGALIVLGLFAVFGYAAYRLVVRTDDFFVRIAASGVMVWILVQAIVNIGAVIGALPIIGVPLPFVSSGGSSLITTMLGAGVLLAFARAEPGCAEALSLRPKSVRGGAAVLSRSRGKRS</sequence>